<dbReference type="Pfam" id="PF13520">
    <property type="entry name" value="AA_permease_2"/>
    <property type="match status" value="1"/>
</dbReference>
<feature type="transmembrane region" description="Helical" evidence="6">
    <location>
        <begin position="55"/>
        <end position="77"/>
    </location>
</feature>
<keyword evidence="2" id="KW-0813">Transport</keyword>
<dbReference type="Gene3D" id="1.20.1740.10">
    <property type="entry name" value="Amino acid/polyamine transporter I"/>
    <property type="match status" value="1"/>
</dbReference>
<name>A0ABW1RBW4_9LACO</name>
<proteinExistence type="predicted"/>
<evidence type="ECO:0000256" key="1">
    <source>
        <dbReference type="ARBA" id="ARBA00004141"/>
    </source>
</evidence>
<evidence type="ECO:0000256" key="6">
    <source>
        <dbReference type="SAM" id="Phobius"/>
    </source>
</evidence>
<keyword evidence="3 6" id="KW-0812">Transmembrane</keyword>
<feature type="transmembrane region" description="Helical" evidence="6">
    <location>
        <begin position="280"/>
        <end position="302"/>
    </location>
</feature>
<feature type="transmembrane region" description="Helical" evidence="6">
    <location>
        <begin position="89"/>
        <end position="106"/>
    </location>
</feature>
<dbReference type="RefSeq" id="WP_225418814.1">
    <property type="nucleotide sequence ID" value="NZ_JBHSSL010000034.1"/>
</dbReference>
<comment type="caution">
    <text evidence="7">The sequence shown here is derived from an EMBL/GenBank/DDBJ whole genome shotgun (WGS) entry which is preliminary data.</text>
</comment>
<evidence type="ECO:0000256" key="4">
    <source>
        <dbReference type="ARBA" id="ARBA00022989"/>
    </source>
</evidence>
<keyword evidence="8" id="KW-1185">Reference proteome</keyword>
<keyword evidence="4 6" id="KW-1133">Transmembrane helix</keyword>
<feature type="transmembrane region" description="Helical" evidence="6">
    <location>
        <begin position="332"/>
        <end position="356"/>
    </location>
</feature>
<dbReference type="InterPro" id="IPR002293">
    <property type="entry name" value="AA/rel_permease1"/>
</dbReference>
<dbReference type="EMBL" id="JBHSSL010000034">
    <property type="protein sequence ID" value="MFC6170157.1"/>
    <property type="molecule type" value="Genomic_DNA"/>
</dbReference>
<accession>A0ABW1RBW4</accession>
<reference evidence="8" key="1">
    <citation type="journal article" date="2019" name="Int. J. Syst. Evol. Microbiol.">
        <title>The Global Catalogue of Microorganisms (GCM) 10K type strain sequencing project: providing services to taxonomists for standard genome sequencing and annotation.</title>
        <authorList>
            <consortium name="The Broad Institute Genomics Platform"/>
            <consortium name="The Broad Institute Genome Sequencing Center for Infectious Disease"/>
            <person name="Wu L."/>
            <person name="Ma J."/>
        </authorList>
    </citation>
    <scope>NUCLEOTIDE SEQUENCE [LARGE SCALE GENOMIC DNA]</scope>
    <source>
        <strain evidence="8">CCM 8904</strain>
    </source>
</reference>
<feature type="transmembrane region" description="Helical" evidence="6">
    <location>
        <begin position="400"/>
        <end position="424"/>
    </location>
</feature>
<evidence type="ECO:0000256" key="5">
    <source>
        <dbReference type="ARBA" id="ARBA00023136"/>
    </source>
</evidence>
<feature type="transmembrane region" description="Helical" evidence="6">
    <location>
        <begin position="118"/>
        <end position="136"/>
    </location>
</feature>
<feature type="transmembrane region" description="Helical" evidence="6">
    <location>
        <begin position="168"/>
        <end position="188"/>
    </location>
</feature>
<gene>
    <name evidence="7" type="ORF">ACFQGP_06130</name>
</gene>
<dbReference type="PIRSF" id="PIRSF006060">
    <property type="entry name" value="AA_transporter"/>
    <property type="match status" value="1"/>
</dbReference>
<feature type="transmembrane region" description="Helical" evidence="6">
    <location>
        <begin position="478"/>
        <end position="500"/>
    </location>
</feature>
<evidence type="ECO:0000256" key="2">
    <source>
        <dbReference type="ARBA" id="ARBA00022448"/>
    </source>
</evidence>
<evidence type="ECO:0000313" key="8">
    <source>
        <dbReference type="Proteomes" id="UP001596289"/>
    </source>
</evidence>
<sequence length="548" mass="59607">MLLGFSLILIVVILIGSIIWQASRSVRLARANGQSTAQLHSFGYKQELLRDMGGFSNFAVSFSIISVLTGAVTLYGYGFNQGGPGVMGLGWPIVTFFVLFVAAAMAELTSSIPTSGAIYHWAAILGGSTWGWLTAWLNLIGQVTIVAGIDYGCANFTAALLFNQPSKIQTIGVFAVILASHAILNHVGIHIIDKFNSISAFYHLIGVLLIIAVLVYFGPKHSVGYIFTTNFSTVTSGSTPYWFAFLLGLLQAQWTLTGYDASAHTSEETLDPQVRAPWGVFLSVAISGIFGYILLALVTMSIKNPLAVAQSGNNAFMTVIQQAVGGTIGQGILWLVTIAMWFCGLSSITSASRIVFAFSRDGGLPLSKIWAKVSPKYHTPAAAIWLVSGIAFLSSLSNNVYAIVTSLSVIGLYSSYFIPIALKIRARLRGAWTAADDGPWNLRKWSLPVNLIACLWIIFLVSLMIISPSTVVITKHLTLHYATGEIFIAVLFLLYLYYYVSARKKFTGPHLGTYVAISQRLQHKQTESMPPVATEQFIQTSMRRNNIK</sequence>
<feature type="transmembrane region" description="Helical" evidence="6">
    <location>
        <begin position="445"/>
        <end position="466"/>
    </location>
</feature>
<dbReference type="PANTHER" id="PTHR45649:SF26">
    <property type="entry name" value="OS04G0435100 PROTEIN"/>
    <property type="match status" value="1"/>
</dbReference>
<protein>
    <submittedName>
        <fullName evidence="7">Amino acid permease</fullName>
    </submittedName>
</protein>
<organism evidence="7 8">
    <name type="scientific">Loigolactobacillus jiayinensis</name>
    <dbReference type="NCBI Taxonomy" id="2486016"/>
    <lineage>
        <taxon>Bacteria</taxon>
        <taxon>Bacillati</taxon>
        <taxon>Bacillota</taxon>
        <taxon>Bacilli</taxon>
        <taxon>Lactobacillales</taxon>
        <taxon>Lactobacillaceae</taxon>
        <taxon>Loigolactobacillus</taxon>
    </lineage>
</organism>
<feature type="transmembrane region" description="Helical" evidence="6">
    <location>
        <begin position="200"/>
        <end position="219"/>
    </location>
</feature>
<dbReference type="PANTHER" id="PTHR45649">
    <property type="entry name" value="AMINO-ACID PERMEASE BAT1"/>
    <property type="match status" value="1"/>
</dbReference>
<keyword evidence="5 6" id="KW-0472">Membrane</keyword>
<evidence type="ECO:0000256" key="3">
    <source>
        <dbReference type="ARBA" id="ARBA00022692"/>
    </source>
</evidence>
<comment type="subcellular location">
    <subcellularLocation>
        <location evidence="1">Membrane</location>
        <topology evidence="1">Multi-pass membrane protein</topology>
    </subcellularLocation>
</comment>
<evidence type="ECO:0000313" key="7">
    <source>
        <dbReference type="EMBL" id="MFC6170157.1"/>
    </source>
</evidence>
<dbReference type="Proteomes" id="UP001596289">
    <property type="component" value="Unassembled WGS sequence"/>
</dbReference>